<proteinExistence type="predicted"/>
<dbReference type="KEGG" id="ffa:FFWV33_10575"/>
<reference evidence="1 2" key="1">
    <citation type="submission" date="2017-04" db="EMBL/GenBank/DDBJ databases">
        <title>Compelte genome sequence of WV33.</title>
        <authorList>
            <person name="Lee P.C."/>
        </authorList>
    </citation>
    <scope>NUCLEOTIDE SEQUENCE [LARGE SCALE GENOMIC DNA]</scope>
    <source>
        <strain evidence="1 2">WV33</strain>
    </source>
</reference>
<dbReference type="OrthoDB" id="827255at2"/>
<dbReference type="EMBL" id="CP020918">
    <property type="protein sequence ID" value="AWG21937.1"/>
    <property type="molecule type" value="Genomic_DNA"/>
</dbReference>
<name>A0A2S1LDZ0_9FLAO</name>
<evidence type="ECO:0000313" key="2">
    <source>
        <dbReference type="Proteomes" id="UP000244527"/>
    </source>
</evidence>
<organism evidence="1 2">
    <name type="scientific">Flavobacterium faecale</name>
    <dbReference type="NCBI Taxonomy" id="1355330"/>
    <lineage>
        <taxon>Bacteria</taxon>
        <taxon>Pseudomonadati</taxon>
        <taxon>Bacteroidota</taxon>
        <taxon>Flavobacteriia</taxon>
        <taxon>Flavobacteriales</taxon>
        <taxon>Flavobacteriaceae</taxon>
        <taxon>Flavobacterium</taxon>
    </lineage>
</organism>
<protein>
    <submittedName>
        <fullName evidence="1">Uncharacterized protein</fullName>
    </submittedName>
</protein>
<keyword evidence="2" id="KW-1185">Reference proteome</keyword>
<sequence>MNTQQLQKDKLNIINWISQLEDVSVVEKVKALMGSSVKKYTLTTEQQKILDKQLGLDPTLYTDADKIYSDLKAKHEL</sequence>
<evidence type="ECO:0000313" key="1">
    <source>
        <dbReference type="EMBL" id="AWG21937.1"/>
    </source>
</evidence>
<dbReference type="RefSeq" id="WP_108740869.1">
    <property type="nucleotide sequence ID" value="NZ_CP020918.1"/>
</dbReference>
<accession>A0A2S1LDZ0</accession>
<dbReference type="AlphaFoldDB" id="A0A2S1LDZ0"/>
<gene>
    <name evidence="1" type="ORF">FFWV33_10575</name>
</gene>
<dbReference type="Proteomes" id="UP000244527">
    <property type="component" value="Chromosome"/>
</dbReference>